<dbReference type="Proteomes" id="UP000249495">
    <property type="component" value="Chromosome 1"/>
</dbReference>
<evidence type="ECO:0000256" key="1">
    <source>
        <dbReference type="SAM" id="Phobius"/>
    </source>
</evidence>
<keyword evidence="3" id="KW-1185">Reference proteome</keyword>
<feature type="transmembrane region" description="Helical" evidence="1">
    <location>
        <begin position="6"/>
        <end position="24"/>
    </location>
</feature>
<evidence type="ECO:0000313" key="2">
    <source>
        <dbReference type="EMBL" id="SQF39755.1"/>
    </source>
</evidence>
<gene>
    <name evidence="2" type="ORF">NCTC12278_00550</name>
</gene>
<accession>A0A2X3VPV0</accession>
<evidence type="ECO:0000313" key="3">
    <source>
        <dbReference type="Proteomes" id="UP000249495"/>
    </source>
</evidence>
<proteinExistence type="predicted"/>
<name>A0A2X3VPV0_9STRE</name>
<protein>
    <submittedName>
        <fullName evidence="2">Uncharacterized protein</fullName>
    </submittedName>
</protein>
<keyword evidence="1" id="KW-0812">Transmembrane</keyword>
<reference evidence="2 3" key="1">
    <citation type="submission" date="2018-06" db="EMBL/GenBank/DDBJ databases">
        <authorList>
            <consortium name="Pathogen Informatics"/>
            <person name="Doyle S."/>
        </authorList>
    </citation>
    <scope>NUCLEOTIDE SEQUENCE [LARGE SCALE GENOMIC DNA]</scope>
    <source>
        <strain evidence="2 3">NCTC12278</strain>
    </source>
</reference>
<keyword evidence="1" id="KW-1133">Transmembrane helix</keyword>
<dbReference type="KEGG" id="sfer:NCTC12278_00550"/>
<dbReference type="AlphaFoldDB" id="A0A2X3VPV0"/>
<sequence length="50" mass="5820">MLKLFILILLIFSIIKLIGIFFFSKSLKPTEEQLAAHREKEAKAKEKQES</sequence>
<organism evidence="2 3">
    <name type="scientific">Streptococcus ferus</name>
    <dbReference type="NCBI Taxonomy" id="1345"/>
    <lineage>
        <taxon>Bacteria</taxon>
        <taxon>Bacillati</taxon>
        <taxon>Bacillota</taxon>
        <taxon>Bacilli</taxon>
        <taxon>Lactobacillales</taxon>
        <taxon>Streptococcaceae</taxon>
        <taxon>Streptococcus</taxon>
    </lineage>
</organism>
<dbReference type="STRING" id="1123303.GCA_000372425_00084"/>
<keyword evidence="1" id="KW-0472">Membrane</keyword>
<dbReference type="EMBL" id="LS483343">
    <property type="protein sequence ID" value="SQF39755.1"/>
    <property type="molecule type" value="Genomic_DNA"/>
</dbReference>
<dbReference type="RefSeq" id="WP_018029417.1">
    <property type="nucleotide sequence ID" value="NZ_CAMCCF010000017.1"/>
</dbReference>